<dbReference type="Proteomes" id="UP000282087">
    <property type="component" value="Unassembled WGS sequence"/>
</dbReference>
<dbReference type="EMBL" id="QLLG01000607">
    <property type="protein sequence ID" value="RMX62487.1"/>
    <property type="molecule type" value="Genomic_DNA"/>
</dbReference>
<evidence type="ECO:0000313" key="2">
    <source>
        <dbReference type="Proteomes" id="UP000282087"/>
    </source>
</evidence>
<protein>
    <submittedName>
        <fullName evidence="1">Uncharacterized protein</fullName>
    </submittedName>
</protein>
<accession>A0A3M6V865</accession>
<sequence length="71" mass="8097">MLICLGNWQRPGIDFVETFSSVARMPSFRMTLALAAELNLKVYGGDFDTARKEHMYVVRKALYGLRQAGRE</sequence>
<evidence type="ECO:0000313" key="1">
    <source>
        <dbReference type="EMBL" id="RMX62487.1"/>
    </source>
</evidence>
<organism evidence="1 2">
    <name type="scientific">Peronospora effusa</name>
    <dbReference type="NCBI Taxonomy" id="542832"/>
    <lineage>
        <taxon>Eukaryota</taxon>
        <taxon>Sar</taxon>
        <taxon>Stramenopiles</taxon>
        <taxon>Oomycota</taxon>
        <taxon>Peronosporomycetes</taxon>
        <taxon>Peronosporales</taxon>
        <taxon>Peronosporaceae</taxon>
        <taxon>Peronospora</taxon>
    </lineage>
</organism>
<dbReference type="STRING" id="542832.A0A3M6V865"/>
<proteinExistence type="predicted"/>
<comment type="caution">
    <text evidence="1">The sequence shown here is derived from an EMBL/GenBank/DDBJ whole genome shotgun (WGS) entry which is preliminary data.</text>
</comment>
<gene>
    <name evidence="1" type="ORF">DD238_008214</name>
</gene>
<name>A0A3M6V865_9STRA</name>
<dbReference type="OrthoDB" id="126447at2759"/>
<keyword evidence="2" id="KW-1185">Reference proteome</keyword>
<dbReference type="VEuPathDB" id="FungiDB:DD237_001002"/>
<reference evidence="1 2" key="1">
    <citation type="submission" date="2018-06" db="EMBL/GenBank/DDBJ databases">
        <title>Comparative genomics of downy mildews reveals potential adaptations to biotrophy.</title>
        <authorList>
            <person name="Fletcher K."/>
            <person name="Klosterman S.J."/>
            <person name="Derevnina L."/>
            <person name="Martin F."/>
            <person name="Koike S."/>
            <person name="Reyes Chin-Wo S."/>
            <person name="Mou B."/>
            <person name="Michelmore R."/>
        </authorList>
    </citation>
    <scope>NUCLEOTIDE SEQUENCE [LARGE SCALE GENOMIC DNA]</scope>
    <source>
        <strain evidence="1 2">R14</strain>
    </source>
</reference>
<dbReference type="AlphaFoldDB" id="A0A3M6V865"/>